<feature type="domain" description="Helicase C-terminal" evidence="9">
    <location>
        <begin position="386"/>
        <end position="560"/>
    </location>
</feature>
<evidence type="ECO:0000256" key="7">
    <source>
        <dbReference type="ARBA" id="ARBA00023242"/>
    </source>
</evidence>
<dbReference type="RefSeq" id="XP_002113623.1">
    <property type="nucleotide sequence ID" value="XM_002113587.1"/>
</dbReference>
<dbReference type="FunCoup" id="B3RYW6">
    <property type="interactions" value="315"/>
</dbReference>
<dbReference type="GO" id="GO:0045003">
    <property type="term" value="P:double-strand break repair via synthesis-dependent strand annealing"/>
    <property type="evidence" value="ECO:0000318"/>
    <property type="project" value="GO_Central"/>
</dbReference>
<dbReference type="CTD" id="6754480"/>
<dbReference type="GO" id="GO:0016787">
    <property type="term" value="F:hydrolase activity"/>
    <property type="evidence" value="ECO:0007669"/>
    <property type="project" value="UniProtKB-KW"/>
</dbReference>
<organism evidence="10 11">
    <name type="scientific">Trichoplax adhaerens</name>
    <name type="common">Trichoplax reptans</name>
    <dbReference type="NCBI Taxonomy" id="10228"/>
    <lineage>
        <taxon>Eukaryota</taxon>
        <taxon>Metazoa</taxon>
        <taxon>Placozoa</taxon>
        <taxon>Uniplacotomia</taxon>
        <taxon>Trichoplacea</taxon>
        <taxon>Trichoplacidae</taxon>
        <taxon>Trichoplax</taxon>
    </lineage>
</organism>
<evidence type="ECO:0000259" key="9">
    <source>
        <dbReference type="PROSITE" id="PS51194"/>
    </source>
</evidence>
<dbReference type="GO" id="GO:0009378">
    <property type="term" value="F:four-way junction helicase activity"/>
    <property type="evidence" value="ECO:0000318"/>
    <property type="project" value="GO_Central"/>
</dbReference>
<dbReference type="OrthoDB" id="6513042at2759"/>
<dbReference type="SMART" id="SM00490">
    <property type="entry name" value="HELICc"/>
    <property type="match status" value="1"/>
</dbReference>
<dbReference type="KEGG" id="tad:TRIADDRAFT_26257"/>
<evidence type="ECO:0000313" key="11">
    <source>
        <dbReference type="Proteomes" id="UP000009022"/>
    </source>
</evidence>
<evidence type="ECO:0008006" key="12">
    <source>
        <dbReference type="Google" id="ProtNLM"/>
    </source>
</evidence>
<evidence type="ECO:0000256" key="6">
    <source>
        <dbReference type="ARBA" id="ARBA00022840"/>
    </source>
</evidence>
<dbReference type="Gene3D" id="3.40.50.300">
    <property type="entry name" value="P-loop containing nucleotide triphosphate hydrolases"/>
    <property type="match status" value="2"/>
</dbReference>
<dbReference type="CDD" id="cd12091">
    <property type="entry name" value="FANCM_ID"/>
    <property type="match status" value="1"/>
</dbReference>
<evidence type="ECO:0000256" key="4">
    <source>
        <dbReference type="ARBA" id="ARBA00022801"/>
    </source>
</evidence>
<evidence type="ECO:0000256" key="5">
    <source>
        <dbReference type="ARBA" id="ARBA00022806"/>
    </source>
</evidence>
<comment type="similarity">
    <text evidence="2">Belongs to the DEAD box helicase family. DEAH subfamily. FANCM sub-subfamily.</text>
</comment>
<dbReference type="EMBL" id="DS985246">
    <property type="protein sequence ID" value="EDV24097.1"/>
    <property type="molecule type" value="Genomic_DNA"/>
</dbReference>
<keyword evidence="3" id="KW-0547">Nucleotide-binding</keyword>
<proteinExistence type="inferred from homology"/>
<keyword evidence="4" id="KW-0378">Hydrolase</keyword>
<evidence type="ECO:0000256" key="3">
    <source>
        <dbReference type="ARBA" id="ARBA00022741"/>
    </source>
</evidence>
<dbReference type="InParanoid" id="B3RYW6"/>
<dbReference type="AlphaFoldDB" id="B3RYW6"/>
<sequence>MHSSKPKIEVLPGFDVDSGNNWIYPTNYPLRDYQYNITQKALFKNTLVTLPTGLGKTFIAAVVMYNFFRWYPNGKVVFMAPTKPLVAQQEEACYNVTGIPRDTTIRLTGTMNPDKRRQVWQSKRVFFLTPQVLQNDLNRETCCANDIVCLVVDEAHRALGNHAYCQVIRGLCNYTRNFRVLALSATPGDDIQNVQKVIANLLISDVEIRSEESIDIRPYTHKRSIQKIVVPLSEELKAIKAKFLTILGDVIERLHRQQVLYSNQVERLSKYQILKAREQFRKGTSGFSTQRGSIEGDFALAISLYHAYELLIQQGMKSFYQFAKGIVDNSKSTSKVRGNLAKNRIFIEIMDELNFKFNRSYNSQLTPKSKTTNVQFLLNSHPKLSKLRDIVIGHFENFIVPDSNSGQSSLKTRIMIFAQYRDSVVEITDLLKHYSPTVKVMSFTGQATSGGKSSRGLSQKEQLKVIQDFRRGGYNTLVSTCVGEEGLDIGDVDLIICYDSNTSPIRLVQRMGRTGRKRRGRVVLLVTEGKEEQASSLQSKTENKKKSIHRAIRDSVNSFQLYQHNPRMVPAHLKPQPYKTELTVKKLDDDEQDITKSTHSNDNILAYLKKGTIFTTYQLIVCLYRYLLKFHERFIVNILFTL</sequence>
<evidence type="ECO:0000256" key="1">
    <source>
        <dbReference type="ARBA" id="ARBA00004123"/>
    </source>
</evidence>
<dbReference type="Proteomes" id="UP000009022">
    <property type="component" value="Unassembled WGS sequence"/>
</dbReference>
<dbReference type="InterPro" id="IPR027417">
    <property type="entry name" value="P-loop_NTPase"/>
</dbReference>
<keyword evidence="5" id="KW-0347">Helicase</keyword>
<dbReference type="PhylomeDB" id="B3RYW6"/>
<dbReference type="InterPro" id="IPR014001">
    <property type="entry name" value="Helicase_ATP-bd"/>
</dbReference>
<dbReference type="GO" id="GO:0005524">
    <property type="term" value="F:ATP binding"/>
    <property type="evidence" value="ECO:0007669"/>
    <property type="project" value="UniProtKB-KW"/>
</dbReference>
<keyword evidence="6" id="KW-0067">ATP-binding</keyword>
<dbReference type="InterPro" id="IPR001650">
    <property type="entry name" value="Helicase_C-like"/>
</dbReference>
<dbReference type="Pfam" id="PF00271">
    <property type="entry name" value="Helicase_C"/>
    <property type="match status" value="1"/>
</dbReference>
<keyword evidence="11" id="KW-1185">Reference proteome</keyword>
<evidence type="ECO:0000313" key="10">
    <source>
        <dbReference type="EMBL" id="EDV24097.1"/>
    </source>
</evidence>
<dbReference type="InterPro" id="IPR044749">
    <property type="entry name" value="FANCM_DEXDc"/>
</dbReference>
<gene>
    <name evidence="10" type="ORF">TRIADDRAFT_26257</name>
</gene>
<dbReference type="GO" id="GO:0000400">
    <property type="term" value="F:four-way junction DNA binding"/>
    <property type="evidence" value="ECO:0000318"/>
    <property type="project" value="GO_Central"/>
</dbReference>
<dbReference type="PROSITE" id="PS51194">
    <property type="entry name" value="HELICASE_CTER"/>
    <property type="match status" value="1"/>
</dbReference>
<dbReference type="InterPro" id="IPR039686">
    <property type="entry name" value="FANCM/Mph1-like_ID"/>
</dbReference>
<dbReference type="SMART" id="SM00487">
    <property type="entry name" value="DEXDc"/>
    <property type="match status" value="1"/>
</dbReference>
<dbReference type="CDD" id="cd18033">
    <property type="entry name" value="DEXDc_FANCM"/>
    <property type="match status" value="1"/>
</dbReference>
<evidence type="ECO:0000259" key="8">
    <source>
        <dbReference type="PROSITE" id="PS51192"/>
    </source>
</evidence>
<dbReference type="GeneID" id="6754480"/>
<dbReference type="STRING" id="10228.B3RYW6"/>
<dbReference type="HOGENOM" id="CLU_002513_3_2_1"/>
<accession>B3RYW6</accession>
<dbReference type="Gene3D" id="1.20.1320.20">
    <property type="entry name" value="hef helicase domain"/>
    <property type="match status" value="1"/>
</dbReference>
<dbReference type="InterPro" id="IPR006935">
    <property type="entry name" value="Helicase/UvrB_N"/>
</dbReference>
<evidence type="ECO:0000256" key="2">
    <source>
        <dbReference type="ARBA" id="ARBA00009889"/>
    </source>
</evidence>
<dbReference type="Pfam" id="PF04851">
    <property type="entry name" value="ResIII"/>
    <property type="match status" value="1"/>
</dbReference>
<dbReference type="SUPFAM" id="SSF52540">
    <property type="entry name" value="P-loop containing nucleoside triphosphate hydrolases"/>
    <property type="match status" value="1"/>
</dbReference>
<name>B3RYW6_TRIAD</name>
<keyword evidence="7" id="KW-0539">Nucleus</keyword>
<dbReference type="OMA" id="YQFTIVQ"/>
<dbReference type="PANTHER" id="PTHR14025:SF20">
    <property type="entry name" value="FANCONI ANEMIA GROUP M PROTEIN"/>
    <property type="match status" value="1"/>
</dbReference>
<protein>
    <recommendedName>
        <fullName evidence="12">DNA helicase</fullName>
    </recommendedName>
</protein>
<feature type="domain" description="Helicase ATP-binding" evidence="8">
    <location>
        <begin position="37"/>
        <end position="205"/>
    </location>
</feature>
<reference evidence="10 11" key="1">
    <citation type="journal article" date="2008" name="Nature">
        <title>The Trichoplax genome and the nature of placozoans.</title>
        <authorList>
            <person name="Srivastava M."/>
            <person name="Begovic E."/>
            <person name="Chapman J."/>
            <person name="Putnam N.H."/>
            <person name="Hellsten U."/>
            <person name="Kawashima T."/>
            <person name="Kuo A."/>
            <person name="Mitros T."/>
            <person name="Salamov A."/>
            <person name="Carpenter M.L."/>
            <person name="Signorovitch A.Y."/>
            <person name="Moreno M.A."/>
            <person name="Kamm K."/>
            <person name="Grimwood J."/>
            <person name="Schmutz J."/>
            <person name="Shapiro H."/>
            <person name="Grigoriev I.V."/>
            <person name="Buss L.W."/>
            <person name="Schierwater B."/>
            <person name="Dellaporta S.L."/>
            <person name="Rokhsar D.S."/>
        </authorList>
    </citation>
    <scope>NUCLEOTIDE SEQUENCE [LARGE SCALE GENOMIC DNA]</scope>
    <source>
        <strain evidence="10 11">Grell-BS-1999</strain>
    </source>
</reference>
<dbReference type="GO" id="GO:0005634">
    <property type="term" value="C:nucleus"/>
    <property type="evidence" value="ECO:0007669"/>
    <property type="project" value="UniProtKB-SubCell"/>
</dbReference>
<dbReference type="PROSITE" id="PS51192">
    <property type="entry name" value="HELICASE_ATP_BIND_1"/>
    <property type="match status" value="1"/>
</dbReference>
<dbReference type="GO" id="GO:0036297">
    <property type="term" value="P:interstrand cross-link repair"/>
    <property type="evidence" value="ECO:0000318"/>
    <property type="project" value="GO_Central"/>
</dbReference>
<dbReference type="GO" id="GO:0043138">
    <property type="term" value="F:3'-5' DNA helicase activity"/>
    <property type="evidence" value="ECO:0000318"/>
    <property type="project" value="GO_Central"/>
</dbReference>
<dbReference type="FunFam" id="3.40.50.300:FF:000861">
    <property type="entry name" value="Fanconi anemia, complementation group M"/>
    <property type="match status" value="1"/>
</dbReference>
<dbReference type="PANTHER" id="PTHR14025">
    <property type="entry name" value="FANCONI ANEMIA GROUP M FANCM FAMILY MEMBER"/>
    <property type="match status" value="1"/>
</dbReference>
<comment type="subcellular location">
    <subcellularLocation>
        <location evidence="1">Nucleus</location>
    </subcellularLocation>
</comment>
<dbReference type="eggNOG" id="KOG0354">
    <property type="taxonomic scope" value="Eukaryota"/>
</dbReference>